<keyword evidence="2" id="KW-0472">Membrane</keyword>
<accession>A0A1S3F1N5</accession>
<dbReference type="InterPro" id="IPR026195">
    <property type="entry name" value="PSGL-1"/>
</dbReference>
<dbReference type="GO" id="GO:0050901">
    <property type="term" value="P:leukocyte tethering or rolling"/>
    <property type="evidence" value="ECO:0007669"/>
    <property type="project" value="TreeGrafter"/>
</dbReference>
<dbReference type="RefSeq" id="XP_012869682.1">
    <property type="nucleotide sequence ID" value="XM_013014228.1"/>
</dbReference>
<dbReference type="FunCoup" id="A0A1S3F1N5">
    <property type="interactions" value="136"/>
</dbReference>
<feature type="chain" id="PRO_5010219019" evidence="3">
    <location>
        <begin position="18"/>
        <end position="400"/>
    </location>
</feature>
<dbReference type="AlphaFoldDB" id="A0A1S3F1N5"/>
<feature type="compositionally biased region" description="Low complexity" evidence="1">
    <location>
        <begin position="183"/>
        <end position="208"/>
    </location>
</feature>
<feature type="compositionally biased region" description="Polar residues" evidence="1">
    <location>
        <begin position="149"/>
        <end position="169"/>
    </location>
</feature>
<feature type="region of interest" description="Disordered" evidence="1">
    <location>
        <begin position="370"/>
        <end position="391"/>
    </location>
</feature>
<feature type="region of interest" description="Disordered" evidence="1">
    <location>
        <begin position="149"/>
        <end position="253"/>
    </location>
</feature>
<feature type="region of interest" description="Disordered" evidence="1">
    <location>
        <begin position="81"/>
        <end position="123"/>
    </location>
</feature>
<protein>
    <submittedName>
        <fullName evidence="5">P-selectin glycoprotein ligand 1</fullName>
    </submittedName>
</protein>
<dbReference type="Proteomes" id="UP000081671">
    <property type="component" value="Unplaced"/>
</dbReference>
<keyword evidence="2" id="KW-0812">Transmembrane</keyword>
<gene>
    <name evidence="5" type="primary">Selplg</name>
</gene>
<keyword evidence="3" id="KW-0732">Signal</keyword>
<dbReference type="PANTHER" id="PTHR17384">
    <property type="entry name" value="P-SELECTIN GLYCOPROTEIN LIGAND-1"/>
    <property type="match status" value="1"/>
</dbReference>
<dbReference type="CTD" id="6404"/>
<evidence type="ECO:0000256" key="3">
    <source>
        <dbReference type="SAM" id="SignalP"/>
    </source>
</evidence>
<proteinExistence type="predicted"/>
<reference evidence="5" key="1">
    <citation type="submission" date="2025-08" db="UniProtKB">
        <authorList>
            <consortium name="RefSeq"/>
        </authorList>
    </citation>
    <scope>IDENTIFICATION</scope>
    <source>
        <tissue evidence="5">Kidney</tissue>
    </source>
</reference>
<dbReference type="KEGG" id="dord:105984131"/>
<evidence type="ECO:0000256" key="1">
    <source>
        <dbReference type="SAM" id="MobiDB-lite"/>
    </source>
</evidence>
<dbReference type="GO" id="GO:0005886">
    <property type="term" value="C:plasma membrane"/>
    <property type="evidence" value="ECO:0007669"/>
    <property type="project" value="TreeGrafter"/>
</dbReference>
<keyword evidence="2" id="KW-1133">Transmembrane helix</keyword>
<evidence type="ECO:0000256" key="2">
    <source>
        <dbReference type="SAM" id="Phobius"/>
    </source>
</evidence>
<sequence length="400" mass="40579">MLPQLLLLLALLGPGCGLPLGDPWRNGAKAAPGPVPARIRRQVALDEEQDEDYFPVDTDPPETLGNHTRVLGADTEPLTATTTLGQGASAGPGTPDPATVDAATGGSVSPRAGHSAGGTQWGPVSAGWATELTSATVSTVVAPTTDEILSTGPTATETETIQPASTEAQTMPPAATEAETMQPAATEAKATHTAATGAEAAPPVATEAKITRPPATEVLTTKPMGTEAVSTEAPSTVALSTEPGTTKSQSTEPPATLAAVFRGKDAPQNTLEAASSSPGTDWKAGQGVPAVSSVAPSPTGALERIPVRQCLLAILILALVATVFLVCTVVLAVRLSRRSHTYPVRSYSPTEMVCISSLLPDAGEGAPAVANGGLPRGQCGKAEPLEDHDGDNLTLHSFLP</sequence>
<evidence type="ECO:0000313" key="5">
    <source>
        <dbReference type="RefSeq" id="XP_012869682.1"/>
    </source>
</evidence>
<dbReference type="PANTHER" id="PTHR17384:SF7">
    <property type="entry name" value="P-SELECTIN GLYCOPROTEIN LIGAND 1"/>
    <property type="match status" value="1"/>
</dbReference>
<feature type="transmembrane region" description="Helical" evidence="2">
    <location>
        <begin position="311"/>
        <end position="333"/>
    </location>
</feature>
<name>A0A1S3F1N5_DIPOR</name>
<organism evidence="4 5">
    <name type="scientific">Dipodomys ordii</name>
    <name type="common">Ord's kangaroo rat</name>
    <dbReference type="NCBI Taxonomy" id="10020"/>
    <lineage>
        <taxon>Eukaryota</taxon>
        <taxon>Metazoa</taxon>
        <taxon>Chordata</taxon>
        <taxon>Craniata</taxon>
        <taxon>Vertebrata</taxon>
        <taxon>Euteleostomi</taxon>
        <taxon>Mammalia</taxon>
        <taxon>Eutheria</taxon>
        <taxon>Euarchontoglires</taxon>
        <taxon>Glires</taxon>
        <taxon>Rodentia</taxon>
        <taxon>Castorimorpha</taxon>
        <taxon>Heteromyidae</taxon>
        <taxon>Dipodomyinae</taxon>
        <taxon>Dipodomys</taxon>
    </lineage>
</organism>
<feature type="signal peptide" evidence="3">
    <location>
        <begin position="1"/>
        <end position="17"/>
    </location>
</feature>
<dbReference type="OrthoDB" id="8927116at2759"/>
<feature type="compositionally biased region" description="Polar residues" evidence="1">
    <location>
        <begin position="228"/>
        <end position="253"/>
    </location>
</feature>
<evidence type="ECO:0000313" key="4">
    <source>
        <dbReference type="Proteomes" id="UP000081671"/>
    </source>
</evidence>
<keyword evidence="4" id="KW-1185">Reference proteome</keyword>
<dbReference type="InParanoid" id="A0A1S3F1N5"/>
<dbReference type="GeneID" id="105984131"/>